<sequence length="20" mass="2463">MKDSRMEIFKYKISKWAPFG</sequence>
<gene>
    <name evidence="1" type="ORF">LCGC14_2719380</name>
</gene>
<protein>
    <submittedName>
        <fullName evidence="1">Uncharacterized protein</fullName>
    </submittedName>
</protein>
<reference evidence="1" key="1">
    <citation type="journal article" date="2015" name="Nature">
        <title>Complex archaea that bridge the gap between prokaryotes and eukaryotes.</title>
        <authorList>
            <person name="Spang A."/>
            <person name="Saw J.H."/>
            <person name="Jorgensen S.L."/>
            <person name="Zaremba-Niedzwiedzka K."/>
            <person name="Martijn J."/>
            <person name="Lind A.E."/>
            <person name="van Eijk R."/>
            <person name="Schleper C."/>
            <person name="Guy L."/>
            <person name="Ettema T.J."/>
        </authorList>
    </citation>
    <scope>NUCLEOTIDE SEQUENCE</scope>
</reference>
<proteinExistence type="predicted"/>
<dbReference type="EMBL" id="LAZR01048934">
    <property type="protein sequence ID" value="KKK90799.1"/>
    <property type="molecule type" value="Genomic_DNA"/>
</dbReference>
<organism evidence="1">
    <name type="scientific">marine sediment metagenome</name>
    <dbReference type="NCBI Taxonomy" id="412755"/>
    <lineage>
        <taxon>unclassified sequences</taxon>
        <taxon>metagenomes</taxon>
        <taxon>ecological metagenomes</taxon>
    </lineage>
</organism>
<name>A0A0F9BJN2_9ZZZZ</name>
<comment type="caution">
    <text evidence="1">The sequence shown here is derived from an EMBL/GenBank/DDBJ whole genome shotgun (WGS) entry which is preliminary data.</text>
</comment>
<accession>A0A0F9BJN2</accession>
<evidence type="ECO:0000313" key="1">
    <source>
        <dbReference type="EMBL" id="KKK90799.1"/>
    </source>
</evidence>
<feature type="non-terminal residue" evidence="1">
    <location>
        <position position="20"/>
    </location>
</feature>
<dbReference type="AlphaFoldDB" id="A0A0F9BJN2"/>